<reference evidence="1 2" key="1">
    <citation type="journal article" date="1992" name="Lakartidningen">
        <title>[Penicillin V and not amoxicillin is the first choice preparation in acute otitis].</title>
        <authorList>
            <person name="Kamme C."/>
            <person name="Lundgren K."/>
            <person name="Prellner K."/>
        </authorList>
    </citation>
    <scope>NUCLEOTIDE SEQUENCE [LARGE SCALE GENOMIC DNA]</scope>
    <source>
        <strain evidence="1 2">W1</strain>
    </source>
</reference>
<comment type="caution">
    <text evidence="1">The sequence shown here is derived from an EMBL/GenBank/DDBJ whole genome shotgun (WGS) entry which is preliminary data.</text>
</comment>
<accession>A0A5C8CGM7</accession>
<dbReference type="EMBL" id="SAXT01000011">
    <property type="protein sequence ID" value="TXJ10832.1"/>
    <property type="molecule type" value="Genomic_DNA"/>
</dbReference>
<proteinExistence type="predicted"/>
<evidence type="ECO:0000313" key="2">
    <source>
        <dbReference type="Proteomes" id="UP000325116"/>
    </source>
</evidence>
<protein>
    <submittedName>
        <fullName evidence="1">Uncharacterized protein</fullName>
    </submittedName>
</protein>
<dbReference type="RefSeq" id="WP_147759189.1">
    <property type="nucleotide sequence ID" value="NZ_SAXT01000011.1"/>
</dbReference>
<dbReference type="Proteomes" id="UP000325116">
    <property type="component" value="Unassembled WGS sequence"/>
</dbReference>
<evidence type="ECO:0000313" key="1">
    <source>
        <dbReference type="EMBL" id="TXJ10832.1"/>
    </source>
</evidence>
<gene>
    <name evidence="1" type="ORF">EPJ80_12085</name>
</gene>
<name>A0A5C8CGM7_9SPIR</name>
<organism evidence="1 2">
    <name type="scientific">Brachyspira aalborgi</name>
    <dbReference type="NCBI Taxonomy" id="29522"/>
    <lineage>
        <taxon>Bacteria</taxon>
        <taxon>Pseudomonadati</taxon>
        <taxon>Spirochaetota</taxon>
        <taxon>Spirochaetia</taxon>
        <taxon>Brachyspirales</taxon>
        <taxon>Brachyspiraceae</taxon>
        <taxon>Brachyspira</taxon>
    </lineage>
</organism>
<sequence>MSWYDAYPDIFKETLSSIFSKDFFSIYNQSQYTISSSGVYINIQVLESSLCIQNKKFEKDNTFPYLKNKKCADNVIIQKVKDNTYNMHIFELTRSPDKDNKDLMRQFEGACLRALATFSYFRNIKLNKVLLYFVIGIPKTDPIAIKPKISNNKMQKYDDKEIDNNTCISNQNKLIIKVLKYIDEYDIRNIDLKYEININKNINHIIL</sequence>
<dbReference type="AlphaFoldDB" id="A0A5C8CGM7"/>